<dbReference type="Gene3D" id="1.20.890.10">
    <property type="entry name" value="cAMP-dependent protein kinase regulatory subunit, dimerization-anchoring domain"/>
    <property type="match status" value="1"/>
</dbReference>
<feature type="region of interest" description="Disordered" evidence="1">
    <location>
        <begin position="31"/>
        <end position="122"/>
    </location>
</feature>
<feature type="compositionally biased region" description="Polar residues" evidence="1">
    <location>
        <begin position="93"/>
        <end position="105"/>
    </location>
</feature>
<dbReference type="InterPro" id="IPR007858">
    <property type="entry name" value="Dpy-30_motif"/>
</dbReference>
<reference evidence="2" key="1">
    <citation type="submission" date="2015-11" db="EMBL/GenBank/DDBJ databases">
        <title>De novo transcriptome assembly of four potential Pierce s Disease insect vectors from Arizona vineyards.</title>
        <authorList>
            <person name="Tassone E.E."/>
        </authorList>
    </citation>
    <scope>NUCLEOTIDE SEQUENCE</scope>
</reference>
<dbReference type="InterPro" id="IPR049630">
    <property type="entry name" value="DYDC-like_DD"/>
</dbReference>
<name>A0A1B6FNT3_9HEMI</name>
<accession>A0A1B6FNT3</accession>
<dbReference type="AlphaFoldDB" id="A0A1B6FNT3"/>
<gene>
    <name evidence="2" type="ORF">g.10496</name>
</gene>
<feature type="region of interest" description="Disordered" evidence="1">
    <location>
        <begin position="935"/>
        <end position="989"/>
    </location>
</feature>
<dbReference type="Pfam" id="PF05186">
    <property type="entry name" value="Dpy-30"/>
    <property type="match status" value="1"/>
</dbReference>
<protein>
    <submittedName>
        <fullName evidence="2">Uncharacterized protein</fullName>
    </submittedName>
</protein>
<dbReference type="EMBL" id="GECZ01017911">
    <property type="protein sequence ID" value="JAS51858.1"/>
    <property type="molecule type" value="Transcribed_RNA"/>
</dbReference>
<evidence type="ECO:0000256" key="1">
    <source>
        <dbReference type="SAM" id="MobiDB-lite"/>
    </source>
</evidence>
<organism evidence="2">
    <name type="scientific">Cuerna arida</name>
    <dbReference type="NCBI Taxonomy" id="1464854"/>
    <lineage>
        <taxon>Eukaryota</taxon>
        <taxon>Metazoa</taxon>
        <taxon>Ecdysozoa</taxon>
        <taxon>Arthropoda</taxon>
        <taxon>Hexapoda</taxon>
        <taxon>Insecta</taxon>
        <taxon>Pterygota</taxon>
        <taxon>Neoptera</taxon>
        <taxon>Paraneoptera</taxon>
        <taxon>Hemiptera</taxon>
        <taxon>Auchenorrhyncha</taxon>
        <taxon>Membracoidea</taxon>
        <taxon>Cicadellidae</taxon>
        <taxon>Cicadellinae</taxon>
        <taxon>Proconiini</taxon>
        <taxon>Cuerna</taxon>
    </lineage>
</organism>
<proteinExistence type="predicted"/>
<sequence>MSEEWLANTNFSQALKTSAVEQIPQNLRSQTGIHTSLVSSNSSPGSLLKENPSARQMGSKGMSHTTASKSVSFVGSDQFDKDDNISDEITGYNYKTESITKVKLQSTKKPRSHDKPEEPEQNYYGWDGYESKFVEDVRESITSIPKCIPPWAKTVRKKYGYEPSDRLKHESEESKKNMRDKIEHLMKKHSDLMLVKRVESRKQLILEPSKKYDDMDVVKMKAKNTKYYMTPLTKNDENQFRDDFQIIKDGRSSEKFYTKKSNSSMSVTKKTSKPQVKKEISSVLDSLNKTIKSVTPEGKDYENKIGKELGKCPKVTLSKIREYVKAQTMDPDERRLHEIIKVEKVPSTNVKDVRGLGSKYIINVPQSKPTDKATINKIKIKEKRKLKLHNIEDINEKVTEFQYTDDGTKRERKNKTLGRTKECSEITEQLKKEIKSPTETTTFQVTSKKTPIITPLINEKKTDKVLLIQYEKKSKQGETRSADGKTTLHKTQLLGVKQRPCEDVGEMYLYGTETAGTKTKEHITNVDGIPLSLKDKVNLIFQELREMTLKPEPDIELIESAAQICPEVSSKVTQRPSELGTDVAMVQAVPEVKSAEVQVRQSLLTMQDSVLSVPPPSYDRSLKIDKTEEKITDLLQKKLIDLEKIKEEDQSSSESEAELNDKFKGNLPDKGAVDENKEGEEIEEEEEEEEDKPIKPEMSIESERLSELEESEKEEITEVTDEVPEELTEELTQMSKEEQIRGEEPTEKQPVNEEEVTDHTIDEKKTPTELLTKTSSKDLKPPSKTLEEDIHSKLKEEKLGAPVEEKTTPQDEKRELEDVEIGISKRRDDEDIRSYEFDKFQETTMKSTSPSKFVHDKDKIRSRMNWTKDTIYLEKHTCPRLVRGLAITAMRRPADPISFLAHWIYKSYENQEREEHDTVFQEHLQLAKTMLDVRGETKPPRKFNTKTYPVKTYSPEQSQEDFSKLPEGEKEEEEGGGGGGLQSEIVQNA</sequence>
<feature type="compositionally biased region" description="Basic and acidic residues" evidence="1">
    <location>
        <begin position="775"/>
        <end position="815"/>
    </location>
</feature>
<feature type="region of interest" description="Disordered" evidence="1">
    <location>
        <begin position="646"/>
        <end position="815"/>
    </location>
</feature>
<evidence type="ECO:0000313" key="2">
    <source>
        <dbReference type="EMBL" id="JAS51858.1"/>
    </source>
</evidence>
<feature type="compositionally biased region" description="Basic and acidic residues" evidence="1">
    <location>
        <begin position="735"/>
        <end position="767"/>
    </location>
</feature>
<feature type="compositionally biased region" description="Acidic residues" evidence="1">
    <location>
        <begin position="677"/>
        <end position="691"/>
    </location>
</feature>
<feature type="compositionally biased region" description="Low complexity" evidence="1">
    <location>
        <begin position="36"/>
        <end position="48"/>
    </location>
</feature>
<feature type="compositionally biased region" description="Polar residues" evidence="1">
    <location>
        <begin position="62"/>
        <end position="75"/>
    </location>
</feature>
<feature type="compositionally biased region" description="Acidic residues" evidence="1">
    <location>
        <begin position="708"/>
        <end position="729"/>
    </location>
</feature>
<dbReference type="CDD" id="cd22966">
    <property type="entry name" value="DD_DYDC-like"/>
    <property type="match status" value="1"/>
</dbReference>